<organism evidence="1 2">
    <name type="scientific">Candidatus Sungbacteria bacterium RIFCSPHIGHO2_01_FULL_50_25</name>
    <dbReference type="NCBI Taxonomy" id="1802265"/>
    <lineage>
        <taxon>Bacteria</taxon>
        <taxon>Candidatus Sungiibacteriota</taxon>
    </lineage>
</organism>
<gene>
    <name evidence="1" type="ORF">A2847_00720</name>
</gene>
<reference evidence="1 2" key="1">
    <citation type="journal article" date="2016" name="Nat. Commun.">
        <title>Thousands of microbial genomes shed light on interconnected biogeochemical processes in an aquifer system.</title>
        <authorList>
            <person name="Anantharaman K."/>
            <person name="Brown C.T."/>
            <person name="Hug L.A."/>
            <person name="Sharon I."/>
            <person name="Castelle C.J."/>
            <person name="Probst A.J."/>
            <person name="Thomas B.C."/>
            <person name="Singh A."/>
            <person name="Wilkins M.J."/>
            <person name="Karaoz U."/>
            <person name="Brodie E.L."/>
            <person name="Williams K.H."/>
            <person name="Hubbard S.S."/>
            <person name="Banfield J.F."/>
        </authorList>
    </citation>
    <scope>NUCLEOTIDE SEQUENCE [LARGE SCALE GENOMIC DNA]</scope>
</reference>
<accession>A0A1G2KEX4</accession>
<dbReference type="Proteomes" id="UP000178574">
    <property type="component" value="Unassembled WGS sequence"/>
</dbReference>
<dbReference type="EMBL" id="MHQD01000002">
    <property type="protein sequence ID" value="OGZ96990.1"/>
    <property type="molecule type" value="Genomic_DNA"/>
</dbReference>
<evidence type="ECO:0000313" key="1">
    <source>
        <dbReference type="EMBL" id="OGZ96990.1"/>
    </source>
</evidence>
<name>A0A1G2KEX4_9BACT</name>
<evidence type="ECO:0008006" key="3">
    <source>
        <dbReference type="Google" id="ProtNLM"/>
    </source>
</evidence>
<dbReference type="AlphaFoldDB" id="A0A1G2KEX4"/>
<evidence type="ECO:0000313" key="2">
    <source>
        <dbReference type="Proteomes" id="UP000178574"/>
    </source>
</evidence>
<proteinExistence type="predicted"/>
<protein>
    <recommendedName>
        <fullName evidence="3">DUF4352 domain-containing protein</fullName>
    </recommendedName>
</protein>
<comment type="caution">
    <text evidence="1">The sequence shown here is derived from an EMBL/GenBank/DDBJ whole genome shotgun (WGS) entry which is preliminary data.</text>
</comment>
<sequence>MKYLLSMGILLAAVFLTYFMVFTGKGESVKNGEQSEEQKSEVEQKQWETKISEVPPVTIEITPVEFGPAASQWKFNVIFTTHSGSLDFDPMQAAFIVDDSGSVSRPIAWQGPGSGGHHREGALLFNAPNPAPAYVELKIKDVGGVPERLFKWDIR</sequence>